<feature type="compositionally biased region" description="Basic and acidic residues" evidence="1">
    <location>
        <begin position="353"/>
        <end position="365"/>
    </location>
</feature>
<gene>
    <name evidence="3" type="ORF">FZEAL_3436</name>
</gene>
<evidence type="ECO:0000313" key="4">
    <source>
        <dbReference type="Proteomes" id="UP000635477"/>
    </source>
</evidence>
<feature type="compositionally biased region" description="Polar residues" evidence="1">
    <location>
        <begin position="312"/>
        <end position="321"/>
    </location>
</feature>
<evidence type="ECO:0000256" key="2">
    <source>
        <dbReference type="SAM" id="Phobius"/>
    </source>
</evidence>
<organism evidence="3 4">
    <name type="scientific">Fusarium zealandicum</name>
    <dbReference type="NCBI Taxonomy" id="1053134"/>
    <lineage>
        <taxon>Eukaryota</taxon>
        <taxon>Fungi</taxon>
        <taxon>Dikarya</taxon>
        <taxon>Ascomycota</taxon>
        <taxon>Pezizomycotina</taxon>
        <taxon>Sordariomycetes</taxon>
        <taxon>Hypocreomycetidae</taxon>
        <taxon>Hypocreales</taxon>
        <taxon>Nectriaceae</taxon>
        <taxon>Fusarium</taxon>
        <taxon>Fusarium staphyleae species complex</taxon>
    </lineage>
</organism>
<feature type="region of interest" description="Disordered" evidence="1">
    <location>
        <begin position="392"/>
        <end position="455"/>
    </location>
</feature>
<evidence type="ECO:0000256" key="1">
    <source>
        <dbReference type="SAM" id="MobiDB-lite"/>
    </source>
</evidence>
<reference evidence="3" key="2">
    <citation type="submission" date="2020-05" db="EMBL/GenBank/DDBJ databases">
        <authorList>
            <person name="Kim H.-S."/>
            <person name="Proctor R.H."/>
            <person name="Brown D.W."/>
        </authorList>
    </citation>
    <scope>NUCLEOTIDE SEQUENCE</scope>
    <source>
        <strain evidence="3">NRRL 22465</strain>
    </source>
</reference>
<feature type="region of interest" description="Disordered" evidence="1">
    <location>
        <begin position="200"/>
        <end position="321"/>
    </location>
</feature>
<dbReference type="EMBL" id="JABEYC010000217">
    <property type="protein sequence ID" value="KAF4980583.1"/>
    <property type="molecule type" value="Genomic_DNA"/>
</dbReference>
<reference evidence="3" key="1">
    <citation type="journal article" date="2020" name="BMC Genomics">
        <title>Correction to: Identification and distribution of gene clusters required for synthesis of sphingolipid metabolism inhibitors in diverse species of the filamentous fungus Fusarium.</title>
        <authorList>
            <person name="Kim H.S."/>
            <person name="Lohmar J.M."/>
            <person name="Busman M."/>
            <person name="Brown D.W."/>
            <person name="Naumann T.A."/>
            <person name="Divon H.H."/>
            <person name="Lysoe E."/>
            <person name="Uhlig S."/>
            <person name="Proctor R.H."/>
        </authorList>
    </citation>
    <scope>NUCLEOTIDE SEQUENCE</scope>
    <source>
        <strain evidence="3">NRRL 22465</strain>
    </source>
</reference>
<feature type="compositionally biased region" description="Basic and acidic residues" evidence="1">
    <location>
        <begin position="415"/>
        <end position="430"/>
    </location>
</feature>
<feature type="region of interest" description="Disordered" evidence="1">
    <location>
        <begin position="337"/>
        <end position="367"/>
    </location>
</feature>
<feature type="transmembrane region" description="Helical" evidence="2">
    <location>
        <begin position="37"/>
        <end position="57"/>
    </location>
</feature>
<dbReference type="OrthoDB" id="5236168at2759"/>
<proteinExistence type="predicted"/>
<dbReference type="AlphaFoldDB" id="A0A8H4XML0"/>
<keyword evidence="2" id="KW-1133">Transmembrane helix</keyword>
<feature type="compositionally biased region" description="Low complexity" evidence="1">
    <location>
        <begin position="168"/>
        <end position="180"/>
    </location>
</feature>
<accession>A0A8H4XML0</accession>
<keyword evidence="2" id="KW-0472">Membrane</keyword>
<sequence length="455" mass="50659">MPPHRKFFLTMSQTTHLGARDDDDCLGWNCLTAAEQFGIIFSIIVTSLVLILAYMYYLGRITSSHQEIVLARQSRHRRRRSNLVPSISMGQVSVLPQPASQPQVIYQPMIYSLNGTPVSFPQPQVHMSHFPPQAVPMMYPVRPIQPHQQQPSFPPHPSGDVGGRPVHRSSSVSSRGLPSRQPTWRQRLCRALGLPIGRASTIASSAPGTPVRSRSHSEATREYGRRSLSGSRGGGNAHPSSNSQASRVGRSRSNWDRRGGPDRPQSPSTDLATVHSDDYDLITSPETLPDRGHPFARSNRPSAMTSRVRAVQGSSSANSAIYSDDRQTIPTVSSVRRPYDAQSRPLTPIPLDGYRETSPSRRDPTFSKITLEQLPGWQRDGAPKRSLIDRFWRNSDLPDPPEPSDRNNRRILFHRGRDINRTDWDRRHTDPSQTTDDDAAGPCTPRSVHQGGGSY</sequence>
<feature type="compositionally biased region" description="Basic and acidic residues" evidence="1">
    <location>
        <begin position="215"/>
        <end position="225"/>
    </location>
</feature>
<feature type="region of interest" description="Disordered" evidence="1">
    <location>
        <begin position="144"/>
        <end position="184"/>
    </location>
</feature>
<evidence type="ECO:0000313" key="3">
    <source>
        <dbReference type="EMBL" id="KAF4980583.1"/>
    </source>
</evidence>
<keyword evidence="4" id="KW-1185">Reference proteome</keyword>
<name>A0A8H4XML0_9HYPO</name>
<keyword evidence="2" id="KW-0812">Transmembrane</keyword>
<dbReference type="Proteomes" id="UP000635477">
    <property type="component" value="Unassembled WGS sequence"/>
</dbReference>
<protein>
    <submittedName>
        <fullName evidence="3">Uncharacterized protein</fullName>
    </submittedName>
</protein>
<comment type="caution">
    <text evidence="3">The sequence shown here is derived from an EMBL/GenBank/DDBJ whole genome shotgun (WGS) entry which is preliminary data.</text>
</comment>